<organism evidence="3 4">
    <name type="scientific">Terrilactibacillus laevilacticus</name>
    <dbReference type="NCBI Taxonomy" id="1380157"/>
    <lineage>
        <taxon>Bacteria</taxon>
        <taxon>Bacillati</taxon>
        <taxon>Bacillota</taxon>
        <taxon>Bacilli</taxon>
        <taxon>Bacillales</taxon>
        <taxon>Bacillaceae</taxon>
        <taxon>Terrilactibacillus</taxon>
    </lineage>
</organism>
<reference evidence="4" key="1">
    <citation type="journal article" date="2019" name="Int. J. Syst. Evol. Microbiol.">
        <title>The Global Catalogue of Microorganisms (GCM) 10K type strain sequencing project: providing services to taxonomists for standard genome sequencing and annotation.</title>
        <authorList>
            <consortium name="The Broad Institute Genomics Platform"/>
            <consortium name="The Broad Institute Genome Sequencing Center for Infectious Disease"/>
            <person name="Wu L."/>
            <person name="Ma J."/>
        </authorList>
    </citation>
    <scope>NUCLEOTIDE SEQUENCE [LARGE SCALE GENOMIC DNA]</scope>
    <source>
        <strain evidence="4">TISTR 2241</strain>
    </source>
</reference>
<dbReference type="Gene3D" id="1.10.10.2840">
    <property type="entry name" value="PucR C-terminal helix-turn-helix domain"/>
    <property type="match status" value="1"/>
</dbReference>
<dbReference type="Pfam" id="PF13556">
    <property type="entry name" value="HTH_30"/>
    <property type="match status" value="1"/>
</dbReference>
<dbReference type="Proteomes" id="UP001597458">
    <property type="component" value="Unassembled WGS sequence"/>
</dbReference>
<evidence type="ECO:0000259" key="2">
    <source>
        <dbReference type="Pfam" id="PF13556"/>
    </source>
</evidence>
<evidence type="ECO:0000313" key="3">
    <source>
        <dbReference type="EMBL" id="MFD2617598.1"/>
    </source>
</evidence>
<comment type="caution">
    <text evidence="3">The sequence shown here is derived from an EMBL/GenBank/DDBJ whole genome shotgun (WGS) entry which is preliminary data.</text>
</comment>
<dbReference type="PANTHER" id="PTHR33744:SF1">
    <property type="entry name" value="DNA-BINDING TRANSCRIPTIONAL ACTIVATOR ADER"/>
    <property type="match status" value="1"/>
</dbReference>
<dbReference type="InterPro" id="IPR012914">
    <property type="entry name" value="PucR_dom"/>
</dbReference>
<gene>
    <name evidence="3" type="ORF">ACFSTF_09815</name>
</gene>
<protein>
    <submittedName>
        <fullName evidence="3">PucR family transcriptional regulator</fullName>
    </submittedName>
</protein>
<evidence type="ECO:0000313" key="4">
    <source>
        <dbReference type="Proteomes" id="UP001597458"/>
    </source>
</evidence>
<dbReference type="EMBL" id="JBHUMR010000013">
    <property type="protein sequence ID" value="MFD2617598.1"/>
    <property type="molecule type" value="Genomic_DNA"/>
</dbReference>
<dbReference type="InterPro" id="IPR025736">
    <property type="entry name" value="PucR_C-HTH_dom"/>
</dbReference>
<keyword evidence="4" id="KW-1185">Reference proteome</keyword>
<feature type="domain" description="PucR C-terminal helix-turn-helix" evidence="2">
    <location>
        <begin position="325"/>
        <end position="381"/>
    </location>
</feature>
<evidence type="ECO:0000259" key="1">
    <source>
        <dbReference type="Pfam" id="PF07905"/>
    </source>
</evidence>
<dbReference type="Pfam" id="PF07905">
    <property type="entry name" value="PucR"/>
    <property type="match status" value="1"/>
</dbReference>
<dbReference type="InterPro" id="IPR051448">
    <property type="entry name" value="CdaR-like_regulators"/>
</dbReference>
<dbReference type="PANTHER" id="PTHR33744">
    <property type="entry name" value="CARBOHYDRATE DIACID REGULATOR"/>
    <property type="match status" value="1"/>
</dbReference>
<feature type="domain" description="Purine catabolism PurC-like" evidence="1">
    <location>
        <begin position="7"/>
        <end position="117"/>
    </location>
</feature>
<dbReference type="InterPro" id="IPR042070">
    <property type="entry name" value="PucR_C-HTH_sf"/>
</dbReference>
<proteinExistence type="predicted"/>
<accession>A0ABW5PRU2</accession>
<name>A0ABW5PRU2_9BACI</name>
<sequence>MTTLRKIFSLPEFKTISLVAGKEGIDRTITGVNVTESVDLAEFFRQNELIVTTGIDMANDFAKLINMVETAFQRQACGMVINTGPYIPNIPERILNFADEQAFPMFQMPWEYRVADFLKLSVQFLMTEQNKSTNGDVVLSEILFNPDFNDEDINKELTKRGFKNDTTNAIVVCELPNHVKHQESIMKILDKSLHDYYECTLSMVFKNQYIVLVDTIDQGVSHASFSKIVQDVYHRLEQLDFKALPLIAKGEDYTYLSDLKKSYDEALKVIQLNRKHANYQIYSYQDLGAYKLILGARNRRMTDKYHHDTLGKLYQYDKSNETDYVAFLRIYLEEDGRTINISRKKFIHRNTVLYKIKKIESILNMKLDHTFTKTTLTLAFMIEDLRM</sequence>
<dbReference type="RefSeq" id="WP_141190515.1">
    <property type="nucleotide sequence ID" value="NZ_JBHUMR010000013.1"/>
</dbReference>